<evidence type="ECO:0000313" key="2">
    <source>
        <dbReference type="Proteomes" id="UP000463939"/>
    </source>
</evidence>
<dbReference type="EMBL" id="AP021881">
    <property type="protein sequence ID" value="BBP02000.1"/>
    <property type="molecule type" value="Genomic_DNA"/>
</dbReference>
<name>A0A809SIJ5_9PROT</name>
<dbReference type="Proteomes" id="UP000463939">
    <property type="component" value="Chromosome"/>
</dbReference>
<dbReference type="RefSeq" id="WP_162085702.1">
    <property type="nucleotide sequence ID" value="NZ_AP021881.1"/>
</dbReference>
<sequence>MDANEVAAAVIIDPVWSAQLRDHWLNLMALAVWGEVKSTRMGATSRMRKRLLEVGEKMRSLIADRTWIPHPREQVKNALGSAYSLKDALQQFERAAQDADGGADYPAFAAGVLALHQSLLAHLPDLENRWAGLLDSQYNEDEDDDA</sequence>
<dbReference type="AlphaFoldDB" id="A0A809SIJ5"/>
<organism evidence="1 2">
    <name type="scientific">Sulfuriferula nivalis</name>
    <dbReference type="NCBI Taxonomy" id="2675298"/>
    <lineage>
        <taxon>Bacteria</taxon>
        <taxon>Pseudomonadati</taxon>
        <taxon>Pseudomonadota</taxon>
        <taxon>Betaproteobacteria</taxon>
        <taxon>Nitrosomonadales</taxon>
        <taxon>Sulfuricellaceae</taxon>
        <taxon>Sulfuriferula</taxon>
    </lineage>
</organism>
<proteinExistence type="predicted"/>
<keyword evidence="2" id="KW-1185">Reference proteome</keyword>
<evidence type="ECO:0000313" key="1">
    <source>
        <dbReference type="EMBL" id="BBP02000.1"/>
    </source>
</evidence>
<reference evidence="2" key="1">
    <citation type="submission" date="2019-11" db="EMBL/GenBank/DDBJ databases">
        <title>Isolation and characterization of a novel species in the genus Sulfuriferula.</title>
        <authorList>
            <person name="Mochizuki J."/>
            <person name="Kojima H."/>
            <person name="Fukui M."/>
        </authorList>
    </citation>
    <scope>NUCLEOTIDE SEQUENCE [LARGE SCALE GENOMIC DNA]</scope>
    <source>
        <strain evidence="2">SGTM</strain>
    </source>
</reference>
<gene>
    <name evidence="1" type="ORF">SFSGTM_27080</name>
</gene>
<protein>
    <submittedName>
        <fullName evidence="1">Uncharacterized protein</fullName>
    </submittedName>
</protein>
<dbReference type="KEGG" id="sniv:SFSGTM_27080"/>
<accession>A0A809SIJ5</accession>